<dbReference type="InterPro" id="IPR011250">
    <property type="entry name" value="OMP/PagP_B-barrel"/>
</dbReference>
<reference evidence="4 5" key="1">
    <citation type="submission" date="2018-12" db="EMBL/GenBank/DDBJ databases">
        <authorList>
            <consortium name="Pathogen Informatics"/>
        </authorList>
    </citation>
    <scope>NUCLEOTIDE SEQUENCE [LARGE SCALE GENOMIC DNA]</scope>
    <source>
        <strain evidence="4 5">NCTC12871</strain>
    </source>
</reference>
<evidence type="ECO:0000313" key="4">
    <source>
        <dbReference type="EMBL" id="VEJ09409.1"/>
    </source>
</evidence>
<protein>
    <submittedName>
        <fullName evidence="4">Lipid A 3-O-deacylase (PagL)</fullName>
    </submittedName>
</protein>
<dbReference type="GO" id="GO:0019867">
    <property type="term" value="C:outer membrane"/>
    <property type="evidence" value="ECO:0007669"/>
    <property type="project" value="InterPro"/>
</dbReference>
<feature type="chain" id="PRO_5019100111" evidence="2">
    <location>
        <begin position="20"/>
        <end position="198"/>
    </location>
</feature>
<feature type="domain" description="Outer membrane protein beta-barrel" evidence="3">
    <location>
        <begin position="36"/>
        <end position="183"/>
    </location>
</feature>
<dbReference type="KEGG" id="adp:NCTC12871_00862"/>
<dbReference type="InterPro" id="IPR027385">
    <property type="entry name" value="Beta-barrel_OMP"/>
</dbReference>
<dbReference type="SUPFAM" id="SSF56925">
    <property type="entry name" value="OMPA-like"/>
    <property type="match status" value="1"/>
</dbReference>
<dbReference type="NCBIfam" id="TIGR01414">
    <property type="entry name" value="autotrans_barl"/>
    <property type="match status" value="1"/>
</dbReference>
<evidence type="ECO:0000256" key="2">
    <source>
        <dbReference type="SAM" id="SignalP"/>
    </source>
</evidence>
<dbReference type="EMBL" id="LR134510">
    <property type="protein sequence ID" value="VEJ09409.1"/>
    <property type="molecule type" value="Genomic_DNA"/>
</dbReference>
<evidence type="ECO:0000313" key="5">
    <source>
        <dbReference type="Proteomes" id="UP000279799"/>
    </source>
</evidence>
<dbReference type="Pfam" id="PF13505">
    <property type="entry name" value="OMP_b-brl"/>
    <property type="match status" value="1"/>
</dbReference>
<accession>A0A448TTS4</accession>
<proteinExistence type="predicted"/>
<evidence type="ECO:0000256" key="1">
    <source>
        <dbReference type="ARBA" id="ARBA00022729"/>
    </source>
</evidence>
<feature type="signal peptide" evidence="2">
    <location>
        <begin position="1"/>
        <end position="19"/>
    </location>
</feature>
<evidence type="ECO:0000259" key="3">
    <source>
        <dbReference type="Pfam" id="PF13505"/>
    </source>
</evidence>
<dbReference type="Proteomes" id="UP000279799">
    <property type="component" value="Chromosome"/>
</dbReference>
<dbReference type="OrthoDB" id="5684919at2"/>
<sequence>MKKSILTLIAVTSVTSVYADGMLSTNHQMNTNTNTPRLFVEGGLGVTSLTVKNKDDMKLKRKSLFEQNLGLGVDVNDKDLFVFKMTNLNGYRAKYNKNSDIDLKIINFDVDYKHLFLSGHTLRPYINGSVGLTRGKTKILVNNKVTDKKTTTRLSTGFGAGVQANLTNNFVMGVGAEYKYYASDVSGIKGKAFARYYF</sequence>
<gene>
    <name evidence="4" type="ORF">NCTC12871_00862</name>
</gene>
<dbReference type="AlphaFoldDB" id="A0A448TTS4"/>
<dbReference type="RefSeq" id="WP_126599318.1">
    <property type="nucleotide sequence ID" value="NZ_LR134510.1"/>
</dbReference>
<keyword evidence="5" id="KW-1185">Reference proteome</keyword>
<organism evidence="4 5">
    <name type="scientific">Actinobacillus delphinicola</name>
    <dbReference type="NCBI Taxonomy" id="51161"/>
    <lineage>
        <taxon>Bacteria</taxon>
        <taxon>Pseudomonadati</taxon>
        <taxon>Pseudomonadota</taxon>
        <taxon>Gammaproteobacteria</taxon>
        <taxon>Pasteurellales</taxon>
        <taxon>Pasteurellaceae</taxon>
        <taxon>Actinobacillus</taxon>
    </lineage>
</organism>
<dbReference type="InterPro" id="IPR006315">
    <property type="entry name" value="OM_autotransptr_brl_dom"/>
</dbReference>
<dbReference type="Gene3D" id="2.40.160.20">
    <property type="match status" value="1"/>
</dbReference>
<keyword evidence="1 2" id="KW-0732">Signal</keyword>
<name>A0A448TTS4_9PAST</name>